<dbReference type="Pfam" id="PF00561">
    <property type="entry name" value="Abhydrolase_1"/>
    <property type="match status" value="1"/>
</dbReference>
<dbReference type="InterPro" id="IPR029058">
    <property type="entry name" value="AB_hydrolase_fold"/>
</dbReference>
<organism evidence="3 4">
    <name type="scientific">Variovorax boronicumulans</name>
    <dbReference type="NCBI Taxonomy" id="436515"/>
    <lineage>
        <taxon>Bacteria</taxon>
        <taxon>Pseudomonadati</taxon>
        <taxon>Pseudomonadota</taxon>
        <taxon>Betaproteobacteria</taxon>
        <taxon>Burkholderiales</taxon>
        <taxon>Comamonadaceae</taxon>
        <taxon>Variovorax</taxon>
    </lineage>
</organism>
<accession>A0A250DMV9</accession>
<dbReference type="PANTHER" id="PTHR43798">
    <property type="entry name" value="MONOACYLGLYCEROL LIPASE"/>
    <property type="match status" value="1"/>
</dbReference>
<dbReference type="InterPro" id="IPR000073">
    <property type="entry name" value="AB_hydrolase_1"/>
</dbReference>
<dbReference type="PANTHER" id="PTHR43798:SF31">
    <property type="entry name" value="AB HYDROLASE SUPERFAMILY PROTEIN YCLE"/>
    <property type="match status" value="1"/>
</dbReference>
<protein>
    <submittedName>
        <fullName evidence="3">Alpha/beta hydrolase</fullName>
    </submittedName>
</protein>
<evidence type="ECO:0000256" key="1">
    <source>
        <dbReference type="ARBA" id="ARBA00022801"/>
    </source>
</evidence>
<dbReference type="GO" id="GO:0016020">
    <property type="term" value="C:membrane"/>
    <property type="evidence" value="ECO:0007669"/>
    <property type="project" value="TreeGrafter"/>
</dbReference>
<gene>
    <name evidence="3" type="ORF">CKY39_22010</name>
</gene>
<keyword evidence="1 3" id="KW-0378">Hydrolase</keyword>
<dbReference type="Proteomes" id="UP000217154">
    <property type="component" value="Chromosome"/>
</dbReference>
<dbReference type="SUPFAM" id="SSF53474">
    <property type="entry name" value="alpha/beta-Hydrolases"/>
    <property type="match status" value="1"/>
</dbReference>
<dbReference type="PRINTS" id="PR00111">
    <property type="entry name" value="ABHYDROLASE"/>
</dbReference>
<feature type="domain" description="AB hydrolase-1" evidence="2">
    <location>
        <begin position="49"/>
        <end position="268"/>
    </location>
</feature>
<evidence type="ECO:0000313" key="4">
    <source>
        <dbReference type="Proteomes" id="UP000217154"/>
    </source>
</evidence>
<dbReference type="KEGG" id="vbo:CKY39_22010"/>
<evidence type="ECO:0000313" key="3">
    <source>
        <dbReference type="EMBL" id="ATA55602.1"/>
    </source>
</evidence>
<proteinExistence type="predicted"/>
<reference evidence="3 4" key="1">
    <citation type="submission" date="2017-09" db="EMBL/GenBank/DDBJ databases">
        <title>The diverse metabolic capabilities of V. boronicumulans make it an excellent choice for continued studies on novel biodegradation.</title>
        <authorList>
            <person name="Sun S."/>
        </authorList>
    </citation>
    <scope>NUCLEOTIDE SEQUENCE [LARGE SCALE GENOMIC DNA]</scope>
    <source>
        <strain evidence="3 4">J1</strain>
    </source>
</reference>
<dbReference type="EMBL" id="CP023284">
    <property type="protein sequence ID" value="ATA55602.1"/>
    <property type="molecule type" value="Genomic_DNA"/>
</dbReference>
<sequence length="286" mass="31036">MSSTTSLAIAALPERDVPWRSRPGNEAPHVPYLTIGESRIYFEQHGAGPSLVLLHGVGGNHASWFAQIAGLSHRWRLTTLDLRGFGNSADVEQSGRESFADDLVTIWHELRLEGSVLIGQSMGGGAAMAFAAEHAARLRALVVADSLVGLELPPVARERMAVAEAATADLPQVERVLGSRVRTAMPERVALYQQLASFNSVNLRTLKGAPRRVTLESLERSGLPILFIAGQEDVLFPPQAVRAVHERLANSSYAEIEGAGHSAHFEDPDAFNLVLSDWLERLACPR</sequence>
<evidence type="ECO:0000259" key="2">
    <source>
        <dbReference type="Pfam" id="PF00561"/>
    </source>
</evidence>
<dbReference type="Gene3D" id="3.40.50.1820">
    <property type="entry name" value="alpha/beta hydrolase"/>
    <property type="match status" value="1"/>
</dbReference>
<name>A0A250DMV9_9BURK</name>
<dbReference type="InterPro" id="IPR050266">
    <property type="entry name" value="AB_hydrolase_sf"/>
</dbReference>
<dbReference type="AlphaFoldDB" id="A0A250DMV9"/>
<dbReference type="GO" id="GO:0016787">
    <property type="term" value="F:hydrolase activity"/>
    <property type="evidence" value="ECO:0007669"/>
    <property type="project" value="UniProtKB-KW"/>
</dbReference>